<feature type="region of interest" description="Disordered" evidence="3">
    <location>
        <begin position="1"/>
        <end position="31"/>
    </location>
</feature>
<dbReference type="PANTHER" id="PTHR16193:SF0">
    <property type="entry name" value="TETRATRICOPEPTIDE REPEAT PROTEIN 27"/>
    <property type="match status" value="1"/>
</dbReference>
<reference evidence="4" key="1">
    <citation type="submission" date="2020-09" db="EMBL/GenBank/DDBJ databases">
        <title>Comparative genome analyses of four rice-infecting Rhizoctonia solani isolates reveal extensive enrichment of homogalacturonan modification genes.</title>
        <authorList>
            <person name="Lee D.-Y."/>
            <person name="Jeon J."/>
            <person name="Kim K.-T."/>
            <person name="Cheong K."/>
            <person name="Song H."/>
            <person name="Choi G."/>
            <person name="Ko J."/>
            <person name="Opiyo S.O."/>
            <person name="Zuo S."/>
            <person name="Madhav S."/>
            <person name="Lee Y.-H."/>
            <person name="Wang G.-L."/>
        </authorList>
    </citation>
    <scope>NUCLEOTIDE SEQUENCE</scope>
    <source>
        <strain evidence="4">AG1-IA B2</strain>
    </source>
</reference>
<comment type="caution">
    <text evidence="4">The sequence shown here is derived from an EMBL/GenBank/DDBJ whole genome shotgun (WGS) entry which is preliminary data.</text>
</comment>
<proteinExistence type="predicted"/>
<dbReference type="EMBL" id="JACYCF010000037">
    <property type="protein sequence ID" value="KAF8748524.1"/>
    <property type="molecule type" value="Genomic_DNA"/>
</dbReference>
<dbReference type="Gene3D" id="1.25.40.10">
    <property type="entry name" value="Tetratricopeptide repeat domain"/>
    <property type="match status" value="1"/>
</dbReference>
<evidence type="ECO:0000313" key="4">
    <source>
        <dbReference type="EMBL" id="KAF8748524.1"/>
    </source>
</evidence>
<sequence>MTREDKDNADINVPDTMQLNDDTLLEQTDPPSVHSTNAFSLACALMSAIPRLRTWTHGRTNDAIYFAGHISPSKLVCAYNGSLAPRSPRIDRTRTVERSTLQLQALIDQMPTADSTLAERLLFAHSIPLPSKWAMEKELADRFLSIGVVKSALEIYERLRYCPRLVAGRKAEADVVLARGRPPRHRLAEYVWTPREKQSYGACSEISILRRPSNTTTVRGKCPARHLLALHELLGVLFRPGEYSQAIPFLKRATALQPLLSRPWFLMGCAYVREEAWVEARDAFARCVGIDQEDGESWNNIASVYLRMDEKGLAGGDDLTLLEGDLTPKSRTDNKFTNKLLAFRALKQGLRYSYENWRMWQNYIIVSVDVGELSEACRALGRLVELRVEKDGLASVDIEVLERLVDAVTRAPPDEEPIDAQSERVRNPDEGHGLFPRVYDLFTRVVLSRISNSARIYRAWARLLTWRARSRNANDVERFKEGVVEVTELVDVLRNLGPRARDGEIEEGKNRELWKFQAKSLVRTFMGRTKASFEDEPEWAKLKELLDELKNE</sequence>
<evidence type="ECO:0000256" key="1">
    <source>
        <dbReference type="ARBA" id="ARBA00022737"/>
    </source>
</evidence>
<dbReference type="PANTHER" id="PTHR16193">
    <property type="entry name" value="TETRATRICOPEPTIDE REPEAT PROTEIN 27"/>
    <property type="match status" value="1"/>
</dbReference>
<keyword evidence="2" id="KW-0802">TPR repeat</keyword>
<dbReference type="InterPro" id="IPR011990">
    <property type="entry name" value="TPR-like_helical_dom_sf"/>
</dbReference>
<accession>A0A8H7LZS1</accession>
<dbReference type="Proteomes" id="UP000614334">
    <property type="component" value="Unassembled WGS sequence"/>
</dbReference>
<keyword evidence="1" id="KW-0677">Repeat</keyword>
<dbReference type="AlphaFoldDB" id="A0A8H7LZS1"/>
<evidence type="ECO:0000256" key="3">
    <source>
        <dbReference type="SAM" id="MobiDB-lite"/>
    </source>
</evidence>
<protein>
    <submittedName>
        <fullName evidence="4">TPR-like protein</fullName>
    </submittedName>
</protein>
<evidence type="ECO:0000313" key="5">
    <source>
        <dbReference type="Proteomes" id="UP000614334"/>
    </source>
</evidence>
<gene>
    <name evidence="4" type="ORF">RHS01_10768</name>
</gene>
<organism evidence="4 5">
    <name type="scientific">Rhizoctonia solani</name>
    <dbReference type="NCBI Taxonomy" id="456999"/>
    <lineage>
        <taxon>Eukaryota</taxon>
        <taxon>Fungi</taxon>
        <taxon>Dikarya</taxon>
        <taxon>Basidiomycota</taxon>
        <taxon>Agaricomycotina</taxon>
        <taxon>Agaricomycetes</taxon>
        <taxon>Cantharellales</taxon>
        <taxon>Ceratobasidiaceae</taxon>
        <taxon>Rhizoctonia</taxon>
    </lineage>
</organism>
<name>A0A8H7LZS1_9AGAM</name>
<evidence type="ECO:0000256" key="2">
    <source>
        <dbReference type="ARBA" id="ARBA00022803"/>
    </source>
</evidence>
<dbReference type="SUPFAM" id="SSF48452">
    <property type="entry name" value="TPR-like"/>
    <property type="match status" value="1"/>
</dbReference>
<feature type="compositionally biased region" description="Polar residues" evidence="3">
    <location>
        <begin position="15"/>
        <end position="31"/>
    </location>
</feature>
<dbReference type="InterPro" id="IPR044244">
    <property type="entry name" value="TTC27/Emw1"/>
</dbReference>